<sequence>MITTHLLLHSTFFSIPFLISSISALNLDGTTLISFKHSLLPPQSPLLQNWNQSDLTPCSWTGVTCAPQTGSVIALSLPNSHLSGPIPNHLPPLQHLRLLDLSNNSINGTLPLSIFNCSDLQSLSLSSNCISGHLPEAITTLQSLRELNLSNNKFSGSLPESLGSLKNLTTVSLKSNCFSGGVPGGFDSVKLLDLSSNSFTGTLTLEFDGRSLNYLNLSNNKISGSVFPEFAKQIPANAVVDLSFNNFTGEIPHMLSNLKTDYFAGNLDLCGKPLSKICTVPSSHSIPPNVSLDGSDGASAAIAAIPKTAGESENHGGRKVNSWKITAIVVGDIAAVLTLAVIFFYAYQFWKRKPKELVAANVDRSKRTNRSPKEFVAANFDKSKKLNRSQNGFVAANFDQSKKPNRSPKELVAANYDESGACFCFGCGTEEETSETATLAESVDDNEYNNDQCLIMVDGETELEIETLLKASAYILGSSGGSIVYKAVVGSGGGGGGGGVAFAVRRLAECGVERMKDFEKIIRVLSKFRHRNLVKVRGFYWGEEEKLVIYDYVSNGSLAAAAAYGTPLSFTPFWRTLAWFLLLLLTYMH</sequence>
<keyword evidence="2" id="KW-1185">Reference proteome</keyword>
<name>A0ACB8XVQ7_9ASTR</name>
<evidence type="ECO:0000313" key="2">
    <source>
        <dbReference type="Proteomes" id="UP001056120"/>
    </source>
</evidence>
<evidence type="ECO:0000313" key="1">
    <source>
        <dbReference type="EMBL" id="KAI3675328.1"/>
    </source>
</evidence>
<reference evidence="1 2" key="2">
    <citation type="journal article" date="2022" name="Mol. Ecol. Resour.">
        <title>The genomes of chicory, endive, great burdock and yacon provide insights into Asteraceae paleo-polyploidization history and plant inulin production.</title>
        <authorList>
            <person name="Fan W."/>
            <person name="Wang S."/>
            <person name="Wang H."/>
            <person name="Wang A."/>
            <person name="Jiang F."/>
            <person name="Liu H."/>
            <person name="Zhao H."/>
            <person name="Xu D."/>
            <person name="Zhang Y."/>
        </authorList>
    </citation>
    <scope>NUCLEOTIDE SEQUENCE [LARGE SCALE GENOMIC DNA]</scope>
    <source>
        <strain evidence="2">cv. Yunnan</strain>
        <tissue evidence="1">Leaves</tissue>
    </source>
</reference>
<protein>
    <submittedName>
        <fullName evidence="1">Uncharacterized protein</fullName>
    </submittedName>
</protein>
<comment type="caution">
    <text evidence="1">The sequence shown here is derived from an EMBL/GenBank/DDBJ whole genome shotgun (WGS) entry which is preliminary data.</text>
</comment>
<dbReference type="Proteomes" id="UP001056120">
    <property type="component" value="Linkage Group LG29"/>
</dbReference>
<accession>A0ACB8XVQ7</accession>
<organism evidence="1 2">
    <name type="scientific">Smallanthus sonchifolius</name>
    <dbReference type="NCBI Taxonomy" id="185202"/>
    <lineage>
        <taxon>Eukaryota</taxon>
        <taxon>Viridiplantae</taxon>
        <taxon>Streptophyta</taxon>
        <taxon>Embryophyta</taxon>
        <taxon>Tracheophyta</taxon>
        <taxon>Spermatophyta</taxon>
        <taxon>Magnoliopsida</taxon>
        <taxon>eudicotyledons</taxon>
        <taxon>Gunneridae</taxon>
        <taxon>Pentapetalae</taxon>
        <taxon>asterids</taxon>
        <taxon>campanulids</taxon>
        <taxon>Asterales</taxon>
        <taxon>Asteraceae</taxon>
        <taxon>Asteroideae</taxon>
        <taxon>Heliantheae alliance</taxon>
        <taxon>Millerieae</taxon>
        <taxon>Smallanthus</taxon>
    </lineage>
</organism>
<dbReference type="EMBL" id="CM042046">
    <property type="protein sequence ID" value="KAI3675328.1"/>
    <property type="molecule type" value="Genomic_DNA"/>
</dbReference>
<gene>
    <name evidence="1" type="ORF">L1987_84917</name>
</gene>
<reference evidence="2" key="1">
    <citation type="journal article" date="2022" name="Mol. Ecol. Resour.">
        <title>The genomes of chicory, endive, great burdock and yacon provide insights into Asteraceae palaeo-polyploidization history and plant inulin production.</title>
        <authorList>
            <person name="Fan W."/>
            <person name="Wang S."/>
            <person name="Wang H."/>
            <person name="Wang A."/>
            <person name="Jiang F."/>
            <person name="Liu H."/>
            <person name="Zhao H."/>
            <person name="Xu D."/>
            <person name="Zhang Y."/>
        </authorList>
    </citation>
    <scope>NUCLEOTIDE SEQUENCE [LARGE SCALE GENOMIC DNA]</scope>
    <source>
        <strain evidence="2">cv. Yunnan</strain>
    </source>
</reference>
<proteinExistence type="predicted"/>